<proteinExistence type="predicted"/>
<organism evidence="1 2">
    <name type="scientific">Rhodococcus erythropolis</name>
    <name type="common">Arthrobacter picolinophilus</name>
    <dbReference type="NCBI Taxonomy" id="1833"/>
    <lineage>
        <taxon>Bacteria</taxon>
        <taxon>Bacillati</taxon>
        <taxon>Actinomycetota</taxon>
        <taxon>Actinomycetes</taxon>
        <taxon>Mycobacteriales</taxon>
        <taxon>Nocardiaceae</taxon>
        <taxon>Rhodococcus</taxon>
        <taxon>Rhodococcus erythropolis group</taxon>
    </lineage>
</organism>
<accession>A0A6G9CMC6</accession>
<protein>
    <submittedName>
        <fullName evidence="1">Uncharacterized protein</fullName>
    </submittedName>
</protein>
<dbReference type="Proteomes" id="UP000502345">
    <property type="component" value="Chromosome"/>
</dbReference>
<dbReference type="EMBL" id="CP050124">
    <property type="protein sequence ID" value="QIP37960.1"/>
    <property type="molecule type" value="Genomic_DNA"/>
</dbReference>
<dbReference type="AlphaFoldDB" id="A0A6G9CMC6"/>
<evidence type="ECO:0000313" key="1">
    <source>
        <dbReference type="EMBL" id="QIP37960.1"/>
    </source>
</evidence>
<name>A0A6G9CMC6_RHOER</name>
<reference evidence="1 2" key="1">
    <citation type="submission" date="2020-03" db="EMBL/GenBank/DDBJ databases">
        <title>Screen low temperature-resistant strains for efficient degradation of petroleum hydrocarbons under the low temperature.</title>
        <authorList>
            <person name="Wang Y."/>
            <person name="Chen J."/>
        </authorList>
    </citation>
    <scope>NUCLEOTIDE SEQUENCE [LARGE SCALE GENOMIC DNA]</scope>
    <source>
        <strain evidence="1 2">KB1</strain>
    </source>
</reference>
<sequence>MIIWLALRLLRRADFDRPEFVMVARVLAETGVATYLGG</sequence>
<gene>
    <name evidence="1" type="ORF">G9444_0715</name>
</gene>
<evidence type="ECO:0000313" key="2">
    <source>
        <dbReference type="Proteomes" id="UP000502345"/>
    </source>
</evidence>